<accession>A0ABD5PWY9</accession>
<protein>
    <submittedName>
        <fullName evidence="1">Uncharacterized protein</fullName>
    </submittedName>
</protein>
<dbReference type="GeneID" id="73046088"/>
<evidence type="ECO:0000313" key="1">
    <source>
        <dbReference type="EMBL" id="MFC4822870.1"/>
    </source>
</evidence>
<organism evidence="1 2">
    <name type="scientific">Halorussus aquaticus</name>
    <dbReference type="NCBI Taxonomy" id="2953748"/>
    <lineage>
        <taxon>Archaea</taxon>
        <taxon>Methanobacteriati</taxon>
        <taxon>Methanobacteriota</taxon>
        <taxon>Stenosarchaea group</taxon>
        <taxon>Halobacteria</taxon>
        <taxon>Halobacteriales</taxon>
        <taxon>Haladaptataceae</taxon>
        <taxon>Halorussus</taxon>
    </lineage>
</organism>
<keyword evidence="2" id="KW-1185">Reference proteome</keyword>
<reference evidence="1 2" key="1">
    <citation type="journal article" date="2019" name="Int. J. Syst. Evol. Microbiol.">
        <title>The Global Catalogue of Microorganisms (GCM) 10K type strain sequencing project: providing services to taxonomists for standard genome sequencing and annotation.</title>
        <authorList>
            <consortium name="The Broad Institute Genomics Platform"/>
            <consortium name="The Broad Institute Genome Sequencing Center for Infectious Disease"/>
            <person name="Wu L."/>
            <person name="Ma J."/>
        </authorList>
    </citation>
    <scope>NUCLEOTIDE SEQUENCE [LARGE SCALE GENOMIC DNA]</scope>
    <source>
        <strain evidence="1 2">XZYJ18</strain>
    </source>
</reference>
<gene>
    <name evidence="1" type="ORF">ACFO9K_01205</name>
</gene>
<dbReference type="InterPro" id="IPR011050">
    <property type="entry name" value="Pectin_lyase_fold/virulence"/>
</dbReference>
<name>A0ABD5PWY9_9EURY</name>
<dbReference type="SUPFAM" id="SSF51126">
    <property type="entry name" value="Pectin lyase-like"/>
    <property type="match status" value="1"/>
</dbReference>
<dbReference type="Proteomes" id="UP001595945">
    <property type="component" value="Unassembled WGS sequence"/>
</dbReference>
<evidence type="ECO:0000313" key="2">
    <source>
        <dbReference type="Proteomes" id="UP001595945"/>
    </source>
</evidence>
<dbReference type="EMBL" id="JBHSHT010000001">
    <property type="protein sequence ID" value="MFC4822870.1"/>
    <property type="molecule type" value="Genomic_DNA"/>
</dbReference>
<comment type="caution">
    <text evidence="1">The sequence shown here is derived from an EMBL/GenBank/DDBJ whole genome shotgun (WGS) entry which is preliminary data.</text>
</comment>
<proteinExistence type="predicted"/>
<dbReference type="AlphaFoldDB" id="A0ABD5PWY9"/>
<sequence length="241" mass="25207">MDSRPPFAVAVAALVLLAGVGSVVGVGPAESVAADAPERVADGPVHRSGDAVAQYKVSLDNVTIETWLVRNSTVVNVTIQNVVVRNATTADGRTTNVTLSNVTVGRFVLERARLKNVTAERLVVRNKSVLDIPGGSFIDPDVENRTIERHWTKNLTVSGVVIDQMTVDAAILCGNATLGQQATDAASFDPTASEDDPDITVENGTVGEALIIKGGATNWSVESVQQPAPNNATLPKGCSRG</sequence>
<dbReference type="RefSeq" id="WP_254267618.1">
    <property type="nucleotide sequence ID" value="NZ_CP100400.1"/>
</dbReference>